<dbReference type="Pfam" id="PF00072">
    <property type="entry name" value="Response_reg"/>
    <property type="match status" value="1"/>
</dbReference>
<keyword evidence="5" id="KW-0804">Transcription</keyword>
<accession>A0A5P9NH58</accession>
<dbReference type="AlphaFoldDB" id="A0A5P9NH58"/>
<dbReference type="InterPro" id="IPR001867">
    <property type="entry name" value="OmpR/PhoB-type_DNA-bd"/>
</dbReference>
<dbReference type="GO" id="GO:0000976">
    <property type="term" value="F:transcription cis-regulatory region binding"/>
    <property type="evidence" value="ECO:0007669"/>
    <property type="project" value="TreeGrafter"/>
</dbReference>
<gene>
    <name evidence="10" type="ORF">EY643_05310</name>
</gene>
<feature type="domain" description="OmpR/PhoB-type" evidence="9">
    <location>
        <begin position="125"/>
        <end position="222"/>
    </location>
</feature>
<evidence type="ECO:0000313" key="10">
    <source>
        <dbReference type="EMBL" id="QFU75112.1"/>
    </source>
</evidence>
<feature type="DNA-binding region" description="OmpR/PhoB-type" evidence="7">
    <location>
        <begin position="125"/>
        <end position="222"/>
    </location>
</feature>
<dbReference type="EMBL" id="CP036422">
    <property type="protein sequence ID" value="QFU75112.1"/>
    <property type="molecule type" value="Genomic_DNA"/>
</dbReference>
<keyword evidence="2" id="KW-0902">Two-component regulatory system</keyword>
<dbReference type="PROSITE" id="PS50110">
    <property type="entry name" value="RESPONSE_REGULATORY"/>
    <property type="match status" value="1"/>
</dbReference>
<evidence type="ECO:0000256" key="4">
    <source>
        <dbReference type="ARBA" id="ARBA00023125"/>
    </source>
</evidence>
<dbReference type="SUPFAM" id="SSF52172">
    <property type="entry name" value="CheY-like"/>
    <property type="match status" value="1"/>
</dbReference>
<evidence type="ECO:0000256" key="1">
    <source>
        <dbReference type="ARBA" id="ARBA00022553"/>
    </source>
</evidence>
<feature type="domain" description="Response regulatory" evidence="8">
    <location>
        <begin position="2"/>
        <end position="117"/>
    </location>
</feature>
<evidence type="ECO:0000256" key="5">
    <source>
        <dbReference type="ARBA" id="ARBA00023163"/>
    </source>
</evidence>
<keyword evidence="1 6" id="KW-0597">Phosphoprotein</keyword>
<dbReference type="Gene3D" id="3.40.50.2300">
    <property type="match status" value="1"/>
</dbReference>
<keyword evidence="4 7" id="KW-0238">DNA-binding</keyword>
<dbReference type="SMART" id="SM00862">
    <property type="entry name" value="Trans_reg_C"/>
    <property type="match status" value="1"/>
</dbReference>
<dbReference type="InterPro" id="IPR036388">
    <property type="entry name" value="WH-like_DNA-bd_sf"/>
</dbReference>
<dbReference type="PANTHER" id="PTHR48111:SF22">
    <property type="entry name" value="REGULATOR OF RPOS"/>
    <property type="match status" value="1"/>
</dbReference>
<evidence type="ECO:0000259" key="8">
    <source>
        <dbReference type="PROSITE" id="PS50110"/>
    </source>
</evidence>
<dbReference type="GO" id="GO:0005829">
    <property type="term" value="C:cytosol"/>
    <property type="evidence" value="ECO:0007669"/>
    <property type="project" value="TreeGrafter"/>
</dbReference>
<keyword evidence="11" id="KW-1185">Reference proteome</keyword>
<dbReference type="GO" id="GO:0032993">
    <property type="term" value="C:protein-DNA complex"/>
    <property type="evidence" value="ECO:0007669"/>
    <property type="project" value="TreeGrafter"/>
</dbReference>
<dbReference type="SMART" id="SM00448">
    <property type="entry name" value="REC"/>
    <property type="match status" value="1"/>
</dbReference>
<dbReference type="KEGG" id="halc:EY643_05310"/>
<dbReference type="Pfam" id="PF00486">
    <property type="entry name" value="Trans_reg_C"/>
    <property type="match status" value="1"/>
</dbReference>
<dbReference type="RefSeq" id="WP_152661218.1">
    <property type="nucleotide sequence ID" value="NZ_CP036422.1"/>
</dbReference>
<dbReference type="Gene3D" id="1.10.10.10">
    <property type="entry name" value="Winged helix-like DNA-binding domain superfamily/Winged helix DNA-binding domain"/>
    <property type="match status" value="1"/>
</dbReference>
<evidence type="ECO:0000256" key="3">
    <source>
        <dbReference type="ARBA" id="ARBA00023015"/>
    </source>
</evidence>
<dbReference type="OrthoDB" id="9802426at2"/>
<name>A0A5P9NH58_9GAMM</name>
<sequence length="225" mass="24949">MKLLLIEDNSTIASQLVTFFEGLGWAVDYAAAGRQGVELARGAVFDVLVLDLNLPDMDGLEVCQTLKAELDYNLPVLMLTARDAFADKASGYGQGADDYVTKPCDLRELKLRCEALGRRHQLHKTSEIRLGDLTLATKSQEAWREDVPLKLTQIGFRILLELAGAYPGAVTRSQLMHSLWGDDPPDSDALRSHIYSLRNALDKPFAKPMLKTLPNVGYRLVCDET</sequence>
<dbReference type="PROSITE" id="PS51755">
    <property type="entry name" value="OMPR_PHOB"/>
    <property type="match status" value="1"/>
</dbReference>
<dbReference type="InterPro" id="IPR001789">
    <property type="entry name" value="Sig_transdc_resp-reg_receiver"/>
</dbReference>
<evidence type="ECO:0000256" key="2">
    <source>
        <dbReference type="ARBA" id="ARBA00023012"/>
    </source>
</evidence>
<dbReference type="Gene3D" id="6.10.250.690">
    <property type="match status" value="1"/>
</dbReference>
<protein>
    <submittedName>
        <fullName evidence="10">Response regulator transcription factor</fullName>
    </submittedName>
</protein>
<dbReference type="Proteomes" id="UP000326287">
    <property type="component" value="Chromosome"/>
</dbReference>
<dbReference type="GO" id="GO:0006355">
    <property type="term" value="P:regulation of DNA-templated transcription"/>
    <property type="evidence" value="ECO:0007669"/>
    <property type="project" value="InterPro"/>
</dbReference>
<keyword evidence="3" id="KW-0805">Transcription regulation</keyword>
<dbReference type="CDD" id="cd00383">
    <property type="entry name" value="trans_reg_C"/>
    <property type="match status" value="1"/>
</dbReference>
<proteinExistence type="predicted"/>
<dbReference type="PANTHER" id="PTHR48111">
    <property type="entry name" value="REGULATOR OF RPOS"/>
    <property type="match status" value="1"/>
</dbReference>
<dbReference type="GO" id="GO:0000156">
    <property type="term" value="F:phosphorelay response regulator activity"/>
    <property type="evidence" value="ECO:0007669"/>
    <property type="project" value="TreeGrafter"/>
</dbReference>
<organism evidence="10 11">
    <name type="scientific">Halioglobus maricola</name>
    <dbReference type="NCBI Taxonomy" id="2601894"/>
    <lineage>
        <taxon>Bacteria</taxon>
        <taxon>Pseudomonadati</taxon>
        <taxon>Pseudomonadota</taxon>
        <taxon>Gammaproteobacteria</taxon>
        <taxon>Cellvibrionales</taxon>
        <taxon>Halieaceae</taxon>
        <taxon>Halioglobus</taxon>
    </lineage>
</organism>
<feature type="modified residue" description="4-aspartylphosphate" evidence="6">
    <location>
        <position position="51"/>
    </location>
</feature>
<evidence type="ECO:0000313" key="11">
    <source>
        <dbReference type="Proteomes" id="UP000326287"/>
    </source>
</evidence>
<evidence type="ECO:0000256" key="6">
    <source>
        <dbReference type="PROSITE-ProRule" id="PRU00169"/>
    </source>
</evidence>
<dbReference type="InterPro" id="IPR011006">
    <property type="entry name" value="CheY-like_superfamily"/>
</dbReference>
<reference evidence="10 11" key="1">
    <citation type="submission" date="2019-02" db="EMBL/GenBank/DDBJ databases">
        <authorList>
            <person name="Li S.-H."/>
        </authorList>
    </citation>
    <scope>NUCLEOTIDE SEQUENCE [LARGE SCALE GENOMIC DNA]</scope>
    <source>
        <strain evidence="10 11">IMCC14385</strain>
    </source>
</reference>
<evidence type="ECO:0000256" key="7">
    <source>
        <dbReference type="PROSITE-ProRule" id="PRU01091"/>
    </source>
</evidence>
<evidence type="ECO:0000259" key="9">
    <source>
        <dbReference type="PROSITE" id="PS51755"/>
    </source>
</evidence>
<dbReference type="InterPro" id="IPR039420">
    <property type="entry name" value="WalR-like"/>
</dbReference>